<reference evidence="2" key="1">
    <citation type="submission" date="2015-08" db="EMBL/GenBank/DDBJ databases">
        <title>Genome sequencing project for genomic taxonomy and phylogenomics of Bacillus-like bacteria.</title>
        <authorList>
            <person name="Liu B."/>
            <person name="Wang J."/>
            <person name="Zhu Y."/>
            <person name="Liu G."/>
            <person name="Chen Q."/>
            <person name="Chen Z."/>
            <person name="Lan J."/>
            <person name="Che J."/>
            <person name="Ge C."/>
            <person name="Shi H."/>
            <person name="Pan Z."/>
            <person name="Liu X."/>
        </authorList>
    </citation>
    <scope>NUCLEOTIDE SEQUENCE [LARGE SCALE GENOMIC DNA]</scope>
    <source>
        <strain evidence="2">FJAT-4402</strain>
    </source>
</reference>
<dbReference type="Proteomes" id="UP000067625">
    <property type="component" value="Chromosome"/>
</dbReference>
<keyword evidence="2" id="KW-1185">Reference proteome</keyword>
<protein>
    <recommendedName>
        <fullName evidence="3">YwqI/YxiC family protein</fullName>
    </recommendedName>
</protein>
<dbReference type="EMBL" id="CP012600">
    <property type="protein sequence ID" value="ALC83158.1"/>
    <property type="molecule type" value="Genomic_DNA"/>
</dbReference>
<dbReference type="STRING" id="1441095.AM592_17490"/>
<gene>
    <name evidence="1" type="ORF">AM592_17490</name>
</gene>
<evidence type="ECO:0000313" key="2">
    <source>
        <dbReference type="Proteomes" id="UP000067625"/>
    </source>
</evidence>
<dbReference type="AlphaFoldDB" id="A0A0M4GBM8"/>
<dbReference type="PATRIC" id="fig|1441095.3.peg.3882"/>
<dbReference type="InterPro" id="IPR046318">
    <property type="entry name" value="DUF5344"/>
</dbReference>
<dbReference type="OrthoDB" id="2705701at2"/>
<sequence>MTTIQLRSKEVLAKLNEIKNEIDALSLKGPSMSSLGDNKLDFTAKWRERETNIHELVSQYKEAVLKNLEDTRDNVNTLKEQDEAIK</sequence>
<reference evidence="1 2" key="2">
    <citation type="journal article" date="2016" name="Int. J. Syst. Evol. Microbiol.">
        <title>Bacillus gobiensis sp. nov., isolated from a soil sample.</title>
        <authorList>
            <person name="Liu B."/>
            <person name="Liu G.H."/>
            <person name="Cetin S."/>
            <person name="Schumann P."/>
            <person name="Pan Z.Z."/>
            <person name="Chen Q.Q."/>
        </authorList>
    </citation>
    <scope>NUCLEOTIDE SEQUENCE [LARGE SCALE GENOMIC DNA]</scope>
    <source>
        <strain evidence="1 2">FJAT-4402</strain>
    </source>
</reference>
<evidence type="ECO:0008006" key="3">
    <source>
        <dbReference type="Google" id="ProtNLM"/>
    </source>
</evidence>
<name>A0A0M4GBM8_9BACI</name>
<proteinExistence type="predicted"/>
<accession>A0A0M4GBM8</accession>
<evidence type="ECO:0000313" key="1">
    <source>
        <dbReference type="EMBL" id="ALC83158.1"/>
    </source>
</evidence>
<organism evidence="1 2">
    <name type="scientific">Bacillus gobiensis</name>
    <dbReference type="NCBI Taxonomy" id="1441095"/>
    <lineage>
        <taxon>Bacteria</taxon>
        <taxon>Bacillati</taxon>
        <taxon>Bacillota</taxon>
        <taxon>Bacilli</taxon>
        <taxon>Bacillales</taxon>
        <taxon>Bacillaceae</taxon>
        <taxon>Bacillus</taxon>
    </lineage>
</organism>
<dbReference type="RefSeq" id="WP_053604994.1">
    <property type="nucleotide sequence ID" value="NZ_CP012600.1"/>
</dbReference>
<dbReference type="Pfam" id="PF17279">
    <property type="entry name" value="DUF5344"/>
    <property type="match status" value="1"/>
</dbReference>